<dbReference type="SUPFAM" id="SSF51182">
    <property type="entry name" value="RmlC-like cupins"/>
    <property type="match status" value="1"/>
</dbReference>
<gene>
    <name evidence="1" type="ORF">DFR67_11534</name>
</gene>
<organism evidence="1 2">
    <name type="scientific">Williamsia limnetica</name>
    <dbReference type="NCBI Taxonomy" id="882452"/>
    <lineage>
        <taxon>Bacteria</taxon>
        <taxon>Bacillati</taxon>
        <taxon>Actinomycetota</taxon>
        <taxon>Actinomycetes</taxon>
        <taxon>Mycobacteriales</taxon>
        <taxon>Nocardiaceae</taxon>
        <taxon>Williamsia</taxon>
    </lineage>
</organism>
<dbReference type="Proteomes" id="UP000247591">
    <property type="component" value="Unassembled WGS sequence"/>
</dbReference>
<accession>A0A318RDC2</accession>
<proteinExistence type="predicted"/>
<name>A0A318RDC2_WILLI</name>
<reference evidence="1 2" key="1">
    <citation type="submission" date="2018-06" db="EMBL/GenBank/DDBJ databases">
        <title>Genomic Encyclopedia of Type Strains, Phase IV (KMG-IV): sequencing the most valuable type-strain genomes for metagenomic binning, comparative biology and taxonomic classification.</title>
        <authorList>
            <person name="Goeker M."/>
        </authorList>
    </citation>
    <scope>NUCLEOTIDE SEQUENCE [LARGE SCALE GENOMIC DNA]</scope>
    <source>
        <strain evidence="1 2">DSM 45521</strain>
    </source>
</reference>
<sequence length="108" mass="12270">MSRLIELWTGEDGESHFAERDFDIPIQDALRVHATITPAGGTYEWHTAPHRQYVITLTGTLRFTTRGGDQFVVTPGDVLLAHDTIGGGHRWELIDDQPWTRIYVELPE</sequence>
<comment type="caution">
    <text evidence="1">The sequence shown here is derived from an EMBL/GenBank/DDBJ whole genome shotgun (WGS) entry which is preliminary data.</text>
</comment>
<evidence type="ECO:0000313" key="1">
    <source>
        <dbReference type="EMBL" id="PYE13709.1"/>
    </source>
</evidence>
<keyword evidence="2" id="KW-1185">Reference proteome</keyword>
<dbReference type="OrthoDB" id="4205621at2"/>
<evidence type="ECO:0008006" key="3">
    <source>
        <dbReference type="Google" id="ProtNLM"/>
    </source>
</evidence>
<dbReference type="RefSeq" id="WP_110471743.1">
    <property type="nucleotide sequence ID" value="NZ_QJSP01000015.1"/>
</dbReference>
<protein>
    <recommendedName>
        <fullName evidence="3">Cupin 2 conserved barrel domain-containing protein</fullName>
    </recommendedName>
</protein>
<dbReference type="AlphaFoldDB" id="A0A318RDC2"/>
<dbReference type="EMBL" id="QJSP01000015">
    <property type="protein sequence ID" value="PYE13709.1"/>
    <property type="molecule type" value="Genomic_DNA"/>
</dbReference>
<dbReference type="InterPro" id="IPR011051">
    <property type="entry name" value="RmlC_Cupin_sf"/>
</dbReference>
<dbReference type="InterPro" id="IPR014710">
    <property type="entry name" value="RmlC-like_jellyroll"/>
</dbReference>
<evidence type="ECO:0000313" key="2">
    <source>
        <dbReference type="Proteomes" id="UP000247591"/>
    </source>
</evidence>
<dbReference type="Gene3D" id="2.60.120.10">
    <property type="entry name" value="Jelly Rolls"/>
    <property type="match status" value="1"/>
</dbReference>